<dbReference type="GO" id="GO:0016787">
    <property type="term" value="F:hydrolase activity"/>
    <property type="evidence" value="ECO:0007669"/>
    <property type="project" value="UniProtKB-KW"/>
</dbReference>
<dbReference type="OrthoDB" id="188362at2"/>
<dbReference type="RefSeq" id="WP_151565079.1">
    <property type="nucleotide sequence ID" value="NZ_WBMT01000015.1"/>
</dbReference>
<evidence type="ECO:0000259" key="1">
    <source>
        <dbReference type="Pfam" id="PF01738"/>
    </source>
</evidence>
<name>A0A6H9YPG2_9ACTN</name>
<sequence length="234" mass="25676">MVRTDSVRVTDGAFDLSVWLPEAGRGPGVLLVQEIYGVGEYIRDVAEELARLGYVVAAPDLFWRLQPNWEAAHTEEGTQQSLDMVSRFDLPQGLADLEAAFEHLKALPETDGGPGILGFCFGGTMAYLLAGRLEPAAVLSFYGSGVADQLAVLDQIDCPIQFHFGGSDPYIPRENVAAVEKAVEGRPNAEIHVQEDAGHAFHNHRSAMFHMPEPAQRAWELAEGFLSRHLPVRR</sequence>
<accession>A0A6H9YPG2</accession>
<keyword evidence="3" id="KW-1185">Reference proteome</keyword>
<organism evidence="2 3">
    <name type="scientific">Actinomadura rudentiformis</name>
    <dbReference type="NCBI Taxonomy" id="359158"/>
    <lineage>
        <taxon>Bacteria</taxon>
        <taxon>Bacillati</taxon>
        <taxon>Actinomycetota</taxon>
        <taxon>Actinomycetes</taxon>
        <taxon>Streptosporangiales</taxon>
        <taxon>Thermomonosporaceae</taxon>
        <taxon>Actinomadura</taxon>
    </lineage>
</organism>
<proteinExistence type="predicted"/>
<reference evidence="2 3" key="1">
    <citation type="submission" date="2019-09" db="EMBL/GenBank/DDBJ databases">
        <title>Actinomadura physcomitrii sp. nov., a novel actinomycete isolated from moss [Physcomitrium sphaericum (Ludw) Fuernr].</title>
        <authorList>
            <person name="Zhuang X."/>
            <person name="Liu C."/>
        </authorList>
    </citation>
    <scope>NUCLEOTIDE SEQUENCE [LARGE SCALE GENOMIC DNA]</scope>
    <source>
        <strain evidence="2 3">HMC1</strain>
    </source>
</reference>
<evidence type="ECO:0000313" key="3">
    <source>
        <dbReference type="Proteomes" id="UP000468735"/>
    </source>
</evidence>
<keyword evidence="2" id="KW-0378">Hydrolase</keyword>
<dbReference type="Proteomes" id="UP000468735">
    <property type="component" value="Unassembled WGS sequence"/>
</dbReference>
<dbReference type="SUPFAM" id="SSF53474">
    <property type="entry name" value="alpha/beta-Hydrolases"/>
    <property type="match status" value="1"/>
</dbReference>
<evidence type="ECO:0000313" key="2">
    <source>
        <dbReference type="EMBL" id="KAB2344711.1"/>
    </source>
</evidence>
<dbReference type="Pfam" id="PF01738">
    <property type="entry name" value="DLH"/>
    <property type="match status" value="1"/>
</dbReference>
<feature type="domain" description="Dienelactone hydrolase" evidence="1">
    <location>
        <begin position="19"/>
        <end position="229"/>
    </location>
</feature>
<dbReference type="AlphaFoldDB" id="A0A6H9YPG2"/>
<protein>
    <submittedName>
        <fullName evidence="2">Dienelactone hydrolase family protein</fullName>
    </submittedName>
</protein>
<dbReference type="Gene3D" id="3.40.50.1820">
    <property type="entry name" value="alpha/beta hydrolase"/>
    <property type="match status" value="1"/>
</dbReference>
<dbReference type="PANTHER" id="PTHR46623:SF6">
    <property type="entry name" value="ALPHA_BETA-HYDROLASES SUPERFAMILY PROTEIN"/>
    <property type="match status" value="1"/>
</dbReference>
<dbReference type="InterPro" id="IPR029058">
    <property type="entry name" value="AB_hydrolase_fold"/>
</dbReference>
<dbReference type="InterPro" id="IPR002925">
    <property type="entry name" value="Dienelactn_hydro"/>
</dbReference>
<dbReference type="InterPro" id="IPR051049">
    <property type="entry name" value="Dienelactone_hydrolase-like"/>
</dbReference>
<gene>
    <name evidence="2" type="ORF">F8566_29285</name>
</gene>
<dbReference type="EMBL" id="WBMT01000015">
    <property type="protein sequence ID" value="KAB2344711.1"/>
    <property type="molecule type" value="Genomic_DNA"/>
</dbReference>
<comment type="caution">
    <text evidence="2">The sequence shown here is derived from an EMBL/GenBank/DDBJ whole genome shotgun (WGS) entry which is preliminary data.</text>
</comment>
<dbReference type="PANTHER" id="PTHR46623">
    <property type="entry name" value="CARBOXYMETHYLENEBUTENOLIDASE-RELATED"/>
    <property type="match status" value="1"/>
</dbReference>